<dbReference type="SUPFAM" id="SSF159275">
    <property type="entry name" value="PA1994-like"/>
    <property type="match status" value="1"/>
</dbReference>
<accession>A0ABS4JSL4</accession>
<keyword evidence="2" id="KW-1185">Reference proteome</keyword>
<dbReference type="Proteomes" id="UP001519289">
    <property type="component" value="Unassembled WGS sequence"/>
</dbReference>
<dbReference type="EMBL" id="JAGGLG010000014">
    <property type="protein sequence ID" value="MBP2018521.1"/>
    <property type="molecule type" value="Genomic_DNA"/>
</dbReference>
<comment type="caution">
    <text evidence="1">The sequence shown here is derived from an EMBL/GenBank/DDBJ whole genome shotgun (WGS) entry which is preliminary data.</text>
</comment>
<evidence type="ECO:0000313" key="2">
    <source>
        <dbReference type="Proteomes" id="UP001519289"/>
    </source>
</evidence>
<gene>
    <name evidence="1" type="ORF">J2Z79_001936</name>
</gene>
<reference evidence="1 2" key="1">
    <citation type="submission" date="2021-03" db="EMBL/GenBank/DDBJ databases">
        <title>Genomic Encyclopedia of Type Strains, Phase IV (KMG-IV): sequencing the most valuable type-strain genomes for metagenomic binning, comparative biology and taxonomic classification.</title>
        <authorList>
            <person name="Goeker M."/>
        </authorList>
    </citation>
    <scope>NUCLEOTIDE SEQUENCE [LARGE SCALE GENOMIC DNA]</scope>
    <source>
        <strain evidence="1 2">DSM 27138</strain>
    </source>
</reference>
<proteinExistence type="predicted"/>
<dbReference type="Pfam" id="PF06475">
    <property type="entry name" value="Glycolipid_bind"/>
    <property type="match status" value="1"/>
</dbReference>
<evidence type="ECO:0008006" key="3">
    <source>
        <dbReference type="Google" id="ProtNLM"/>
    </source>
</evidence>
<name>A0ABS4JSL4_9FIRM</name>
<evidence type="ECO:0000313" key="1">
    <source>
        <dbReference type="EMBL" id="MBP2018521.1"/>
    </source>
</evidence>
<dbReference type="InterPro" id="IPR009467">
    <property type="entry name" value="Glycolipid-bd_prot_put"/>
</dbReference>
<organism evidence="1 2">
    <name type="scientific">Symbiobacterium terraclitae</name>
    <dbReference type="NCBI Taxonomy" id="557451"/>
    <lineage>
        <taxon>Bacteria</taxon>
        <taxon>Bacillati</taxon>
        <taxon>Bacillota</taxon>
        <taxon>Clostridia</taxon>
        <taxon>Eubacteriales</taxon>
        <taxon>Symbiobacteriaceae</taxon>
        <taxon>Symbiobacterium</taxon>
    </lineage>
</organism>
<dbReference type="RefSeq" id="WP_209466651.1">
    <property type="nucleotide sequence ID" value="NZ_JAGGLG010000014.1"/>
</dbReference>
<protein>
    <recommendedName>
        <fullName evidence="3">Glycolipid-binding domain-containing protein</fullName>
    </recommendedName>
</protein>
<sequence length="180" mass="19814">MKRLLRWAALVSPGTEELVLHTEDGVISADSVVEGGRAGESARVSYHLELDPAWQVRRVAVQDRDGRVDLLREPDGTWRDGDGVTLPALAGCTDVDISVTPFTNTLPIRRLQLAAGESAEIRVVYIQSPGLNVRPVRQRYTNLGDGRYRYEALETGFAAVLTVDADGLVIEYPGLFRRTP</sequence>